<dbReference type="InterPro" id="IPR000601">
    <property type="entry name" value="PKD_dom"/>
</dbReference>
<dbReference type="InterPro" id="IPR013783">
    <property type="entry name" value="Ig-like_fold"/>
</dbReference>
<dbReference type="FunFam" id="2.60.40.10:FF:000270">
    <property type="entry name" value="Cell surface protein"/>
    <property type="match status" value="1"/>
</dbReference>
<feature type="domain" description="PKD" evidence="1">
    <location>
        <begin position="280"/>
        <end position="339"/>
    </location>
</feature>
<dbReference type="SMART" id="SM00089">
    <property type="entry name" value="PKD"/>
    <property type="match status" value="16"/>
</dbReference>
<dbReference type="PANTHER" id="PTHR36842">
    <property type="entry name" value="PROTEIN TOLB HOMOLOG"/>
    <property type="match status" value="1"/>
</dbReference>
<feature type="domain" description="PKD" evidence="1">
    <location>
        <begin position="807"/>
        <end position="843"/>
    </location>
</feature>
<dbReference type="PANTHER" id="PTHR36842:SF1">
    <property type="entry name" value="PROTEIN TOLB"/>
    <property type="match status" value="1"/>
</dbReference>
<dbReference type="SUPFAM" id="SSF49299">
    <property type="entry name" value="PKD domain"/>
    <property type="match status" value="15"/>
</dbReference>
<sequence length="1601" mass="174800">MGFLATVQRRLFLLILVILVSNTNAFCQLKAAFTASPVSGCAPIVVQFTDESTGNPTQWQWDLGNGVISYLQNPSVTYFTPGTYKIKLVVRSADAEDVLIKDQYVTVYPNPAVDFNASDTMGCFPLSVQFKDLSTTSSGTLTNWSWDFGDGITSQDPDPIHTYLDAGDYSVTLRVTNSFGCQKILKKTQYIKIGDGVDADFSNNSPGICGAPVSLQFTNQSSGPGSLTYQWDFGDGIRSTDRNPQHTYTTGGTYNVSLVTVSSKGCRDTMLKENLVSVGTVSSDFNLPDTVCAGQTFSLTNASSPEPGLVTWNFGDGTISESFIPVKKYSGPGTYKIKLVNNFGGCLDSITKSIIVTPNPKPSFTAPLVSGCIAPFTVKFTNNTSGNNTYKWFFGDGTSSTDRQPEHTYKDTGRYTVTLISFNENGCSDTTVMDQFIKVLKPTAIVSNVLKSGCLPLEFSPMATVVSSEPVTSYLWKFGDGTTSNDVHPSHIFTTAGKFDITLIVATQSGCADTVVIKEAVKTAEKAKANFSVNPKLVCARDPATFTDNSTSTGIIDEWFWKFGDGTTSTQQNPVHEYQDTGWFSVTLIVNGKTCPDTITIDDVVYIKPPIPSFSFINSCDDKFTKNFTDKSVGALTWEWTFGDGSGSKERNPSHTYASPGNYSVKLDISNGSCTHTTAQIVRVINEKAAFSLDPAIVCKGSPVNFKGKDFNIANISKMEWNFGDGSNAIGAINIAHTYSKAGKYVPSLTITDLLGCSDTTTAPVSVYGPTADFYPNVEGACLGSSLILFADSSKTDGINEVVKRIWNFGDDSIDSTSGAPYKHLYTKAGEYTVTFKVVDSYGCTDVISKPKVVTIAQPKADFISFDSSSCTGKPVRFINRSIGYNLTSQWSFGDSSFSDQLNPIYSYKDTGLYSIKLVVTDKYGCKDSLLKNEYIKITYPRVSFLVSDTFATCPPLLVNFTNTSVNYTTIKWNFDDGDLSTFGSPSHYYTYPGVYNASLTVTSPGGCVETKIQKIVVKGPTGTLEYPEQIGCNPHTVTLTAHTLNNISFIWDYSDGSTLATIDSVVKHTYTQIGSYVPRMILIDDAGCKVPVQGKDTIKVVDVIAKFGLDNFKFCDSGYVRFSDSSSSVEPLKSWEWSFGDGKFSNEQNPVYHYKNPGSFTAQLITTSKTGCKDTAVINKKIDVFESPIIDIAGDLESCKPGKFLFKGKVIRGDSMVLKWTWDFGNRNTSTVQYPAEQVYTEDKTYLLTASVTDDHNCKSINTKEVVIHPLPIVDAGPDILICRGDSVQLKGSGAVTYGWSTAKELTCYNCASPKASPIDTTIYEVTGYNQFGCLDIDSVKVVVRQRFEIDAGPNDSVCVGNSVLLSAWGADSFSWYPATGLDNPNIHNPKARPLTSTLYTVVGRDIDKCFTDTATVFIKVNPYPKVDAGPDVTIPVGNSVQIKPVSSTDVVSWQWTPPYNLSCLHCETTNATPRRNTKYTVTVKNISGCTSTDYMTVSLVCNSGNLFIPNTFSPNNDGSNDKFYPRGTGISLVRSLRVFNRWGELVFERMNFNANDDKLGWDGIYKGQLLTSDVYVYTCEVICDNMEVLSYTGDIALIR</sequence>
<feature type="domain" description="PKD" evidence="1">
    <location>
        <begin position="467"/>
        <end position="510"/>
    </location>
</feature>
<feature type="domain" description="PKD" evidence="1">
    <location>
        <begin position="111"/>
        <end position="180"/>
    </location>
</feature>
<feature type="domain" description="PKD" evidence="1">
    <location>
        <begin position="1214"/>
        <end position="1269"/>
    </location>
</feature>
<comment type="caution">
    <text evidence="2">The sequence shown here is derived from an EMBL/GenBank/DDBJ whole genome shotgun (WGS) entry which is preliminary data.</text>
</comment>
<reference evidence="2" key="1">
    <citation type="submission" date="2022-09" db="EMBL/GenBank/DDBJ databases">
        <authorList>
            <person name="Yuan C."/>
            <person name="Ke Z."/>
        </authorList>
    </citation>
    <scope>NUCLEOTIDE SEQUENCE</scope>
    <source>
        <strain evidence="2">LB-8</strain>
    </source>
</reference>
<dbReference type="Pfam" id="PF13585">
    <property type="entry name" value="CHU_C"/>
    <property type="match status" value="1"/>
</dbReference>
<dbReference type="InterPro" id="IPR035986">
    <property type="entry name" value="PKD_dom_sf"/>
</dbReference>
<proteinExistence type="predicted"/>
<evidence type="ECO:0000313" key="3">
    <source>
        <dbReference type="Proteomes" id="UP001155483"/>
    </source>
</evidence>
<keyword evidence="3" id="KW-1185">Reference proteome</keyword>
<dbReference type="EMBL" id="JAOTIF010000003">
    <property type="protein sequence ID" value="MCU7548857.1"/>
    <property type="molecule type" value="Genomic_DNA"/>
</dbReference>
<feature type="domain" description="PKD" evidence="1">
    <location>
        <begin position="720"/>
        <end position="767"/>
    </location>
</feature>
<reference evidence="2" key="2">
    <citation type="submission" date="2023-04" db="EMBL/GenBank/DDBJ databases">
        <title>Paracnuella aquatica gen. nov., sp. nov., a member of the family Chitinophagaceae isolated from a hot spring.</title>
        <authorList>
            <person name="Wang C."/>
        </authorList>
    </citation>
    <scope>NUCLEOTIDE SEQUENCE</scope>
    <source>
        <strain evidence="2">LB-8</strain>
    </source>
</reference>
<dbReference type="PROSITE" id="PS50093">
    <property type="entry name" value="PKD"/>
    <property type="match status" value="15"/>
</dbReference>
<evidence type="ECO:0000313" key="2">
    <source>
        <dbReference type="EMBL" id="MCU7548857.1"/>
    </source>
</evidence>
<feature type="domain" description="PKD" evidence="1">
    <location>
        <begin position="941"/>
        <end position="1025"/>
    </location>
</feature>
<feature type="domain" description="PKD" evidence="1">
    <location>
        <begin position="29"/>
        <end position="93"/>
    </location>
</feature>
<protein>
    <submittedName>
        <fullName evidence="2">PKD domain-containing protein</fullName>
    </submittedName>
</protein>
<dbReference type="CDD" id="cd00146">
    <property type="entry name" value="PKD"/>
    <property type="match status" value="13"/>
</dbReference>
<feature type="domain" description="PKD" evidence="1">
    <location>
        <begin position="637"/>
        <end position="680"/>
    </location>
</feature>
<feature type="domain" description="PKD" evidence="1">
    <location>
        <begin position="211"/>
        <end position="283"/>
    </location>
</feature>
<dbReference type="RefSeq" id="WP_279296302.1">
    <property type="nucleotide sequence ID" value="NZ_JAOTIF010000003.1"/>
</dbReference>
<feature type="domain" description="PKD" evidence="1">
    <location>
        <begin position="859"/>
        <end position="925"/>
    </location>
</feature>
<feature type="domain" description="PKD" evidence="1">
    <location>
        <begin position="1121"/>
        <end position="1172"/>
    </location>
</feature>
<gene>
    <name evidence="2" type="ORF">OCK74_06990</name>
</gene>
<feature type="domain" description="PKD" evidence="1">
    <location>
        <begin position="382"/>
        <end position="426"/>
    </location>
</feature>
<organism evidence="2 3">
    <name type="scientific">Paraflavisolibacter caeni</name>
    <dbReference type="NCBI Taxonomy" id="2982496"/>
    <lineage>
        <taxon>Bacteria</taxon>
        <taxon>Pseudomonadati</taxon>
        <taxon>Bacteroidota</taxon>
        <taxon>Chitinophagia</taxon>
        <taxon>Chitinophagales</taxon>
        <taxon>Chitinophagaceae</taxon>
        <taxon>Paraflavisolibacter</taxon>
    </lineage>
</organism>
<dbReference type="Pfam" id="PF18911">
    <property type="entry name" value="PKD_4"/>
    <property type="match status" value="14"/>
</dbReference>
<evidence type="ECO:0000259" key="1">
    <source>
        <dbReference type="PROSITE" id="PS50093"/>
    </source>
</evidence>
<feature type="domain" description="PKD" evidence="1">
    <location>
        <begin position="1046"/>
        <end position="1088"/>
    </location>
</feature>
<dbReference type="Proteomes" id="UP001155483">
    <property type="component" value="Unassembled WGS sequence"/>
</dbReference>
<dbReference type="Gene3D" id="2.60.40.10">
    <property type="entry name" value="Immunoglobulins"/>
    <property type="match status" value="15"/>
</dbReference>
<dbReference type="NCBIfam" id="TIGR04131">
    <property type="entry name" value="Bac_Flav_CTERM"/>
    <property type="match status" value="1"/>
</dbReference>
<dbReference type="InterPro" id="IPR022409">
    <property type="entry name" value="PKD/Chitinase_dom"/>
</dbReference>
<name>A0A9X3BH30_9BACT</name>
<dbReference type="InterPro" id="IPR026341">
    <property type="entry name" value="T9SS_type_B"/>
</dbReference>
<accession>A0A9X3BH30</accession>
<feature type="domain" description="PKD" evidence="1">
    <location>
        <begin position="527"/>
        <end position="591"/>
    </location>
</feature>